<keyword evidence="9" id="KW-1133">Transmembrane helix</keyword>
<evidence type="ECO:0000256" key="2">
    <source>
        <dbReference type="ARBA" id="ARBA00012438"/>
    </source>
</evidence>
<dbReference type="PRINTS" id="PR00344">
    <property type="entry name" value="BCTRLSENSOR"/>
</dbReference>
<dbReference type="InterPro" id="IPR036097">
    <property type="entry name" value="HisK_dim/P_sf"/>
</dbReference>
<dbReference type="SUPFAM" id="SSF47384">
    <property type="entry name" value="Homodimeric domain of signal transducing histidine kinase"/>
    <property type="match status" value="1"/>
</dbReference>
<dbReference type="InterPro" id="IPR050351">
    <property type="entry name" value="BphY/WalK/GraS-like"/>
</dbReference>
<dbReference type="Gene3D" id="3.30.565.10">
    <property type="entry name" value="Histidine kinase-like ATPase, C-terminal domain"/>
    <property type="match status" value="1"/>
</dbReference>
<keyword evidence="6 11" id="KW-0418">Kinase</keyword>
<dbReference type="PANTHER" id="PTHR42878">
    <property type="entry name" value="TWO-COMPONENT HISTIDINE KINASE"/>
    <property type="match status" value="1"/>
</dbReference>
<dbReference type="EC" id="2.7.13.3" evidence="2"/>
<feature type="transmembrane region" description="Helical" evidence="9">
    <location>
        <begin position="21"/>
        <end position="39"/>
    </location>
</feature>
<accession>A0A1T5B2C9</accession>
<sequence length="443" mass="50210">MLTHIGTDPSMSYMDFKRAHMVNMIALLCILPAIFFSITNFFEERYLLAMINFSNGLCDIGVLLFQYRGKHNHAKLMLLTSNFIFFFLGAILYHNCAEYFLVCILISSTLLYDNRRTHIFFGLAVTAAVVLIYTFPNVNSFEEPVPVVRVLYNIICSLIFIVASVNFFLQIIYSNMKKIEDQRLTLQAINRDKEKIFSIIAHDIKSPFASLETMVLALRDQVMNNSISADFIQQLHLRIVQQNQVLDDLLQWGSSSLQGISNPPGRVAIKPIIQDILRFFEEQIAVKQLNITLNISNTEQVIVNKDHFVIILRNLISNAIKFSYVTGDINIFTSRDQSFTFVHIKDQGIGINPSRSALLFNVIQRKSLGTVDEPGAGLGLVLCKDLIERNCGIVHINSIPNKGSIFTVGLPTPTAAENDFNVKNEQQYSKKKWAYEAPHSQTL</sequence>
<keyword evidence="9" id="KW-0812">Transmembrane</keyword>
<dbReference type="PANTHER" id="PTHR42878:SF7">
    <property type="entry name" value="SENSOR HISTIDINE KINASE GLRK"/>
    <property type="match status" value="1"/>
</dbReference>
<feature type="transmembrane region" description="Helical" evidence="9">
    <location>
        <begin position="150"/>
        <end position="173"/>
    </location>
</feature>
<dbReference type="CDD" id="cd00082">
    <property type="entry name" value="HisKA"/>
    <property type="match status" value="1"/>
</dbReference>
<protein>
    <recommendedName>
        <fullName evidence="2">histidine kinase</fullName>
        <ecNumber evidence="2">2.7.13.3</ecNumber>
    </recommendedName>
</protein>
<keyword evidence="5" id="KW-0547">Nucleotide-binding</keyword>
<keyword evidence="3" id="KW-0597">Phosphoprotein</keyword>
<dbReference type="SUPFAM" id="SSF55874">
    <property type="entry name" value="ATPase domain of HSP90 chaperone/DNA topoisomerase II/histidine kinase"/>
    <property type="match status" value="1"/>
</dbReference>
<keyword evidence="7" id="KW-0067">ATP-binding</keyword>
<gene>
    <name evidence="11" type="ORF">SAMN05660841_00409</name>
</gene>
<evidence type="ECO:0000256" key="7">
    <source>
        <dbReference type="ARBA" id="ARBA00022840"/>
    </source>
</evidence>
<evidence type="ECO:0000256" key="6">
    <source>
        <dbReference type="ARBA" id="ARBA00022777"/>
    </source>
</evidence>
<dbReference type="CDD" id="cd00075">
    <property type="entry name" value="HATPase"/>
    <property type="match status" value="1"/>
</dbReference>
<dbReference type="InterPro" id="IPR004358">
    <property type="entry name" value="Sig_transdc_His_kin-like_C"/>
</dbReference>
<dbReference type="PROSITE" id="PS50109">
    <property type="entry name" value="HIS_KIN"/>
    <property type="match status" value="1"/>
</dbReference>
<evidence type="ECO:0000259" key="10">
    <source>
        <dbReference type="PROSITE" id="PS50109"/>
    </source>
</evidence>
<dbReference type="GO" id="GO:0005524">
    <property type="term" value="F:ATP binding"/>
    <property type="evidence" value="ECO:0007669"/>
    <property type="project" value="UniProtKB-KW"/>
</dbReference>
<evidence type="ECO:0000256" key="1">
    <source>
        <dbReference type="ARBA" id="ARBA00000085"/>
    </source>
</evidence>
<evidence type="ECO:0000313" key="11">
    <source>
        <dbReference type="EMBL" id="SKB41406.1"/>
    </source>
</evidence>
<reference evidence="12" key="1">
    <citation type="submission" date="2017-02" db="EMBL/GenBank/DDBJ databases">
        <authorList>
            <person name="Varghese N."/>
            <person name="Submissions S."/>
        </authorList>
    </citation>
    <scope>NUCLEOTIDE SEQUENCE [LARGE SCALE GENOMIC DNA]</scope>
    <source>
        <strain evidence="12">DSM 24091</strain>
    </source>
</reference>
<dbReference type="SMART" id="SM00387">
    <property type="entry name" value="HATPase_c"/>
    <property type="match status" value="1"/>
</dbReference>
<dbReference type="InterPro" id="IPR003594">
    <property type="entry name" value="HATPase_dom"/>
</dbReference>
<evidence type="ECO:0000313" key="12">
    <source>
        <dbReference type="Proteomes" id="UP000190150"/>
    </source>
</evidence>
<dbReference type="EMBL" id="FUZF01000001">
    <property type="protein sequence ID" value="SKB41406.1"/>
    <property type="molecule type" value="Genomic_DNA"/>
</dbReference>
<feature type="transmembrane region" description="Helical" evidence="9">
    <location>
        <begin position="45"/>
        <end position="64"/>
    </location>
</feature>
<comment type="catalytic activity">
    <reaction evidence="1">
        <text>ATP + protein L-histidine = ADP + protein N-phospho-L-histidine.</text>
        <dbReference type="EC" id="2.7.13.3"/>
    </reaction>
</comment>
<feature type="domain" description="Histidine kinase" evidence="10">
    <location>
        <begin position="199"/>
        <end position="414"/>
    </location>
</feature>
<evidence type="ECO:0000256" key="8">
    <source>
        <dbReference type="ARBA" id="ARBA00023012"/>
    </source>
</evidence>
<feature type="transmembrane region" description="Helical" evidence="9">
    <location>
        <begin position="119"/>
        <end position="138"/>
    </location>
</feature>
<dbReference type="AlphaFoldDB" id="A0A1T5B2C9"/>
<dbReference type="InterPro" id="IPR003661">
    <property type="entry name" value="HisK_dim/P_dom"/>
</dbReference>
<evidence type="ECO:0000256" key="3">
    <source>
        <dbReference type="ARBA" id="ARBA00022553"/>
    </source>
</evidence>
<dbReference type="GO" id="GO:0000156">
    <property type="term" value="F:phosphorelay response regulator activity"/>
    <property type="evidence" value="ECO:0007669"/>
    <property type="project" value="TreeGrafter"/>
</dbReference>
<keyword evidence="12" id="KW-1185">Reference proteome</keyword>
<evidence type="ECO:0000256" key="4">
    <source>
        <dbReference type="ARBA" id="ARBA00022679"/>
    </source>
</evidence>
<keyword evidence="8" id="KW-0902">Two-component regulatory system</keyword>
<evidence type="ECO:0000256" key="5">
    <source>
        <dbReference type="ARBA" id="ARBA00022741"/>
    </source>
</evidence>
<dbReference type="GO" id="GO:0030295">
    <property type="term" value="F:protein kinase activator activity"/>
    <property type="evidence" value="ECO:0007669"/>
    <property type="project" value="TreeGrafter"/>
</dbReference>
<evidence type="ECO:0000256" key="9">
    <source>
        <dbReference type="SAM" id="Phobius"/>
    </source>
</evidence>
<dbReference type="GO" id="GO:0000155">
    <property type="term" value="F:phosphorelay sensor kinase activity"/>
    <property type="evidence" value="ECO:0007669"/>
    <property type="project" value="InterPro"/>
</dbReference>
<dbReference type="Pfam" id="PF02518">
    <property type="entry name" value="HATPase_c"/>
    <property type="match status" value="1"/>
</dbReference>
<dbReference type="Gene3D" id="1.10.287.130">
    <property type="match status" value="1"/>
</dbReference>
<organism evidence="11 12">
    <name type="scientific">Sphingobacterium nematocida</name>
    <dbReference type="NCBI Taxonomy" id="1513896"/>
    <lineage>
        <taxon>Bacteria</taxon>
        <taxon>Pseudomonadati</taxon>
        <taxon>Bacteroidota</taxon>
        <taxon>Sphingobacteriia</taxon>
        <taxon>Sphingobacteriales</taxon>
        <taxon>Sphingobacteriaceae</taxon>
        <taxon>Sphingobacterium</taxon>
    </lineage>
</organism>
<proteinExistence type="predicted"/>
<name>A0A1T5B2C9_9SPHI</name>
<dbReference type="GO" id="GO:0007234">
    <property type="term" value="P:osmosensory signaling via phosphorelay pathway"/>
    <property type="evidence" value="ECO:0007669"/>
    <property type="project" value="TreeGrafter"/>
</dbReference>
<dbReference type="STRING" id="1513896.SAMN05660841_00409"/>
<dbReference type="Proteomes" id="UP000190150">
    <property type="component" value="Unassembled WGS sequence"/>
</dbReference>
<keyword evidence="9" id="KW-0472">Membrane</keyword>
<dbReference type="InterPro" id="IPR005467">
    <property type="entry name" value="His_kinase_dom"/>
</dbReference>
<dbReference type="InterPro" id="IPR036890">
    <property type="entry name" value="HATPase_C_sf"/>
</dbReference>
<keyword evidence="4" id="KW-0808">Transferase</keyword>